<comment type="caution">
    <text evidence="2">The sequence shown here is derived from an EMBL/GenBank/DDBJ whole genome shotgun (WGS) entry which is preliminary data.</text>
</comment>
<evidence type="ECO:0000313" key="2">
    <source>
        <dbReference type="EMBL" id="RFA17382.1"/>
    </source>
</evidence>
<dbReference type="Proteomes" id="UP000256541">
    <property type="component" value="Unassembled WGS sequence"/>
</dbReference>
<dbReference type="OrthoDB" id="5117376at2"/>
<gene>
    <name evidence="2" type="ORF">B7R22_00740</name>
</gene>
<keyword evidence="1" id="KW-0812">Transmembrane</keyword>
<evidence type="ECO:0000313" key="3">
    <source>
        <dbReference type="Proteomes" id="UP000256541"/>
    </source>
</evidence>
<feature type="transmembrane region" description="Helical" evidence="1">
    <location>
        <begin position="20"/>
        <end position="41"/>
    </location>
</feature>
<keyword evidence="1" id="KW-1133">Transmembrane helix</keyword>
<dbReference type="EMBL" id="NBXB01000003">
    <property type="protein sequence ID" value="RFA17382.1"/>
    <property type="molecule type" value="Genomic_DNA"/>
</dbReference>
<keyword evidence="1" id="KW-0472">Membrane</keyword>
<dbReference type="AlphaFoldDB" id="A0A3E0W555"/>
<name>A0A3E0W555_9MICO</name>
<dbReference type="RefSeq" id="WP_116409925.1">
    <property type="nucleotide sequence ID" value="NZ_NBXB01000003.1"/>
</dbReference>
<accession>A0A3E0W555</accession>
<sequence>MIDAKVKFPGALVLVLIRTFGLWVYVPLGFVGWLVTFPWLVRIDATIGEYFGWLDINFCTLLLKTVLRPFVEGAVPKLLSVRMIPEVEHRIGLLDAY</sequence>
<protein>
    <submittedName>
        <fullName evidence="2">Uncharacterized protein</fullName>
    </submittedName>
</protein>
<reference evidence="2 3" key="1">
    <citation type="submission" date="2017-04" db="EMBL/GenBank/DDBJ databases">
        <title>Comparative genome analysis of Subtercola boreus.</title>
        <authorList>
            <person name="Cho Y.-J."/>
            <person name="Cho A."/>
            <person name="Kim O.-S."/>
            <person name="Lee J.-I."/>
        </authorList>
    </citation>
    <scope>NUCLEOTIDE SEQUENCE [LARGE SCALE GENOMIC DNA]</scope>
    <source>
        <strain evidence="2 3">P27479</strain>
    </source>
</reference>
<proteinExistence type="predicted"/>
<organism evidence="2 3">
    <name type="scientific">Subtercola boreus</name>
    <dbReference type="NCBI Taxonomy" id="120213"/>
    <lineage>
        <taxon>Bacteria</taxon>
        <taxon>Bacillati</taxon>
        <taxon>Actinomycetota</taxon>
        <taxon>Actinomycetes</taxon>
        <taxon>Micrococcales</taxon>
        <taxon>Microbacteriaceae</taxon>
        <taxon>Subtercola</taxon>
    </lineage>
</organism>
<evidence type="ECO:0000256" key="1">
    <source>
        <dbReference type="SAM" id="Phobius"/>
    </source>
</evidence>